<name>A0A7D5XD05_FERL1</name>
<feature type="transmembrane region" description="Helical" evidence="1">
    <location>
        <begin position="14"/>
        <end position="33"/>
    </location>
</feature>
<evidence type="ECO:0000256" key="1">
    <source>
        <dbReference type="SAM" id="Phobius"/>
    </source>
</evidence>
<dbReference type="AlphaFoldDB" id="A0A7D5XD05"/>
<gene>
    <name evidence="3" type="ORF">Sv326_1230</name>
</gene>
<evidence type="ECO:0000313" key="3">
    <source>
        <dbReference type="EMBL" id="QLJ53405.1"/>
    </source>
</evidence>
<accession>A0A7D5XD05</accession>
<sequence>MEAVFTLKPKVEPFIMMIAAVAVVVIIAIIGLAVLYPDYAYYVFIAGIGVLLLLGLLVMQQFYRKWYTTYEITENDVIWKFGVVAPDEHLVPIDGITNIKVDRSFLGIIFGFADLYLDTASAKTNYEICMKDIDSGQLNKAVEFLRSMMKDRKPGSRFRKREPDSETQ</sequence>
<keyword evidence="1" id="KW-0812">Transmembrane</keyword>
<dbReference type="PANTHER" id="PTHR34473:SF2">
    <property type="entry name" value="UPF0699 TRANSMEMBRANE PROTEIN YDBT"/>
    <property type="match status" value="1"/>
</dbReference>
<dbReference type="EMBL" id="CP058998">
    <property type="protein sequence ID" value="QLJ53405.1"/>
    <property type="molecule type" value="Genomic_DNA"/>
</dbReference>
<feature type="domain" description="YdbS-like PH" evidence="2">
    <location>
        <begin position="68"/>
        <end position="132"/>
    </location>
</feature>
<dbReference type="InterPro" id="IPR005182">
    <property type="entry name" value="YdbS-like_PH"/>
</dbReference>
<reference evidence="4" key="1">
    <citation type="submission" date="2020-07" db="EMBL/GenBank/DDBJ databases">
        <title>Metabolic diversity and evolutionary history of the archaeal phylum ###Micrarchaeota### uncovered from a freshwater lake metagenome.</title>
        <authorList>
            <person name="Kadnikov V.V."/>
            <person name="Savvichev A.S."/>
            <person name="Mardanov A.V."/>
            <person name="Beletsky A.V."/>
            <person name="Chupakov A.V."/>
            <person name="Kokryatskaya N.M."/>
            <person name="Pimenov N.V."/>
            <person name="Ravin N.V."/>
        </authorList>
    </citation>
    <scope>NUCLEOTIDE SEQUENCE [LARGE SCALE GENOMIC DNA]</scope>
</reference>
<organism evidence="3 4">
    <name type="scientific">Fermentimicrarchaeum limneticum</name>
    <dbReference type="NCBI Taxonomy" id="2795018"/>
    <lineage>
        <taxon>Archaea</taxon>
        <taxon>Candidatus Micrarchaeota</taxon>
        <taxon>Candidatus Fermentimicrarchaeales</taxon>
        <taxon>Candidatus Fermentimicrarchaeaceae</taxon>
        <taxon>Candidatus Fermentimicrarchaeum</taxon>
    </lineage>
</organism>
<dbReference type="KEGG" id="flt:Sv326_1230"/>
<evidence type="ECO:0000259" key="2">
    <source>
        <dbReference type="Pfam" id="PF03703"/>
    </source>
</evidence>
<dbReference type="Pfam" id="PF03703">
    <property type="entry name" value="bPH_2"/>
    <property type="match status" value="1"/>
</dbReference>
<feature type="transmembrane region" description="Helical" evidence="1">
    <location>
        <begin position="39"/>
        <end position="59"/>
    </location>
</feature>
<dbReference type="Proteomes" id="UP000510821">
    <property type="component" value="Chromosome"/>
</dbReference>
<proteinExistence type="predicted"/>
<protein>
    <recommendedName>
        <fullName evidence="2">YdbS-like PH domain-containing protein</fullName>
    </recommendedName>
</protein>
<evidence type="ECO:0000313" key="4">
    <source>
        <dbReference type="Proteomes" id="UP000510821"/>
    </source>
</evidence>
<keyword evidence="1" id="KW-0472">Membrane</keyword>
<keyword evidence="1" id="KW-1133">Transmembrane helix</keyword>
<dbReference type="PANTHER" id="PTHR34473">
    <property type="entry name" value="UPF0699 TRANSMEMBRANE PROTEIN YDBS"/>
    <property type="match status" value="1"/>
</dbReference>